<dbReference type="STRING" id="171291.SAMN02745154_00567"/>
<proteinExistence type="predicted"/>
<dbReference type="Pfam" id="PF00005">
    <property type="entry name" value="ABC_tran"/>
    <property type="match status" value="1"/>
</dbReference>
<feature type="domain" description="ABC transporter" evidence="3">
    <location>
        <begin position="2"/>
        <end position="239"/>
    </location>
</feature>
<dbReference type="InterPro" id="IPR003439">
    <property type="entry name" value="ABC_transporter-like_ATP-bd"/>
</dbReference>
<dbReference type="InterPro" id="IPR017871">
    <property type="entry name" value="ABC_transporter-like_CS"/>
</dbReference>
<dbReference type="PROSITE" id="PS00211">
    <property type="entry name" value="ABC_TRANSPORTER_1"/>
    <property type="match status" value="1"/>
</dbReference>
<accession>A0A1T4LXW9</accession>
<name>A0A1T4LXW9_9BACT</name>
<dbReference type="GO" id="GO:0005524">
    <property type="term" value="F:ATP binding"/>
    <property type="evidence" value="ECO:0007669"/>
    <property type="project" value="UniProtKB-KW"/>
</dbReference>
<evidence type="ECO:0000313" key="5">
    <source>
        <dbReference type="Proteomes" id="UP000190389"/>
    </source>
</evidence>
<dbReference type="OrthoDB" id="389713at2"/>
<evidence type="ECO:0000256" key="2">
    <source>
        <dbReference type="ARBA" id="ARBA00022840"/>
    </source>
</evidence>
<dbReference type="AlphaFoldDB" id="A0A1T4LXW9"/>
<evidence type="ECO:0000313" key="4">
    <source>
        <dbReference type="EMBL" id="SJZ59481.1"/>
    </source>
</evidence>
<sequence>MLQFKNVSLSYEKKEFLKNINLTFLKGEIVGLIGKSGEGKSTILKSIFNLDILYAGAIYFNEQNISKLNKKQLKNYKNLISYIDADTLTLLNYDGYKNILFNYNGYTNLITRLFKILSKNQIDRLWSLFDYFGVTDLALTPLNMLSSGQKQRFNFISGVFNKSEILLCDEVTSNLDVTSSHKVFDYLTSLKNKKIIIAAIHDIELAMQYCDKLVAIKDGKVMQVFSKEKFSKEELLVYFDE</sequence>
<dbReference type="EMBL" id="FUXF01000023">
    <property type="protein sequence ID" value="SJZ59481.1"/>
    <property type="molecule type" value="Genomic_DNA"/>
</dbReference>
<dbReference type="SMART" id="SM00382">
    <property type="entry name" value="AAA"/>
    <property type="match status" value="1"/>
</dbReference>
<dbReference type="RefSeq" id="WP_078747279.1">
    <property type="nucleotide sequence ID" value="NZ_CP137850.1"/>
</dbReference>
<dbReference type="Proteomes" id="UP000190389">
    <property type="component" value="Unassembled WGS sequence"/>
</dbReference>
<keyword evidence="1" id="KW-0547">Nucleotide-binding</keyword>
<dbReference type="SUPFAM" id="SSF52540">
    <property type="entry name" value="P-loop containing nucleoside triphosphate hydrolases"/>
    <property type="match status" value="1"/>
</dbReference>
<keyword evidence="5" id="KW-1185">Reference proteome</keyword>
<evidence type="ECO:0000256" key="1">
    <source>
        <dbReference type="ARBA" id="ARBA00022741"/>
    </source>
</evidence>
<evidence type="ECO:0000259" key="3">
    <source>
        <dbReference type="PROSITE" id="PS50893"/>
    </source>
</evidence>
<reference evidence="5" key="1">
    <citation type="submission" date="2017-02" db="EMBL/GenBank/DDBJ databases">
        <authorList>
            <person name="Varghese N."/>
            <person name="Submissions S."/>
        </authorList>
    </citation>
    <scope>NUCLEOTIDE SEQUENCE [LARGE SCALE GENOMIC DNA]</scope>
    <source>
        <strain evidence="5">ATCC 27862</strain>
    </source>
</reference>
<dbReference type="PROSITE" id="PS50893">
    <property type="entry name" value="ABC_TRANSPORTER_2"/>
    <property type="match status" value="1"/>
</dbReference>
<organism evidence="4 5">
    <name type="scientific">Mycoplasmopsis verecunda</name>
    <dbReference type="NCBI Taxonomy" id="171291"/>
    <lineage>
        <taxon>Bacteria</taxon>
        <taxon>Bacillati</taxon>
        <taxon>Mycoplasmatota</taxon>
        <taxon>Mycoplasmoidales</taxon>
        <taxon>Metamycoplasmataceae</taxon>
        <taxon>Mycoplasmopsis</taxon>
    </lineage>
</organism>
<dbReference type="InterPro" id="IPR015854">
    <property type="entry name" value="ABC_transpr_LolD-like"/>
</dbReference>
<keyword evidence="2 4" id="KW-0067">ATP-binding</keyword>
<protein>
    <submittedName>
        <fullName evidence="4">Phosphonate transport system ATP-binding protein</fullName>
    </submittedName>
</protein>
<dbReference type="InterPro" id="IPR003593">
    <property type="entry name" value="AAA+_ATPase"/>
</dbReference>
<dbReference type="InterPro" id="IPR027417">
    <property type="entry name" value="P-loop_NTPase"/>
</dbReference>
<gene>
    <name evidence="4" type="ORF">SAMN02745154_00567</name>
</gene>
<dbReference type="GO" id="GO:0005886">
    <property type="term" value="C:plasma membrane"/>
    <property type="evidence" value="ECO:0007669"/>
    <property type="project" value="TreeGrafter"/>
</dbReference>
<dbReference type="PANTHER" id="PTHR24220">
    <property type="entry name" value="IMPORT ATP-BINDING PROTEIN"/>
    <property type="match status" value="1"/>
</dbReference>
<dbReference type="GO" id="GO:0022857">
    <property type="term" value="F:transmembrane transporter activity"/>
    <property type="evidence" value="ECO:0007669"/>
    <property type="project" value="TreeGrafter"/>
</dbReference>
<dbReference type="GO" id="GO:0016887">
    <property type="term" value="F:ATP hydrolysis activity"/>
    <property type="evidence" value="ECO:0007669"/>
    <property type="project" value="InterPro"/>
</dbReference>
<dbReference type="Gene3D" id="3.40.50.300">
    <property type="entry name" value="P-loop containing nucleotide triphosphate hydrolases"/>
    <property type="match status" value="1"/>
</dbReference>